<dbReference type="OrthoDB" id="3071161at2759"/>
<sequence>MDSNRRYRLYPPPAMPVLQPPPAPSPQTRQLLKTAKEQLDFYNSTGVLFTWVRDNWELVSRPTRKTVNSSILVGAASFPSVLNFSYHRCPHLNAYGHPYIPIELNLGKKLNNIKKDFFKAGDHICDFIVTFKDDEPNPLSPSSTSSLSSIDEVDSLVNWSPRVPASTSTTPTTSPISSPTPTPLRKKQAFIHTSRFSKLVSAARALSDIRVLNACWDGVITGQFDVNPSSHLAFPRPGASTHHVLQPYDEAFNPGCLQHTFQELQFLHTDLGQALRALNSTMGVTSDILQEIIRDCTDCTVCKCRFSHDGFNHHICGGFCWNRPELTAVTPKPSVECLPHELAVQELSPGKQLGTKVEFLESPIGAALLEWNSALGVPLDIWAMASTATTECKTCKLCCTFPVHMAHLHPTTGMCEDLVNEEAGSD</sequence>
<protein>
    <submittedName>
        <fullName evidence="2">Uncharacterized protein</fullName>
    </submittedName>
</protein>
<reference evidence="2" key="1">
    <citation type="submission" date="2020-05" db="EMBL/GenBank/DDBJ databases">
        <title>Mycena genomes resolve the evolution of fungal bioluminescence.</title>
        <authorList>
            <person name="Tsai I.J."/>
        </authorList>
    </citation>
    <scope>NUCLEOTIDE SEQUENCE</scope>
    <source>
        <strain evidence="2">CCC161011</strain>
    </source>
</reference>
<dbReference type="AlphaFoldDB" id="A0A8H7CTS4"/>
<feature type="compositionally biased region" description="Low complexity" evidence="1">
    <location>
        <begin position="161"/>
        <end position="179"/>
    </location>
</feature>
<comment type="caution">
    <text evidence="2">The sequence shown here is derived from an EMBL/GenBank/DDBJ whole genome shotgun (WGS) entry which is preliminary data.</text>
</comment>
<evidence type="ECO:0000256" key="1">
    <source>
        <dbReference type="SAM" id="MobiDB-lite"/>
    </source>
</evidence>
<gene>
    <name evidence="2" type="ORF">MVEN_01314500</name>
</gene>
<evidence type="ECO:0000313" key="2">
    <source>
        <dbReference type="EMBL" id="KAF7350124.1"/>
    </source>
</evidence>
<dbReference type="EMBL" id="JACAZI010000010">
    <property type="protein sequence ID" value="KAF7350124.1"/>
    <property type="molecule type" value="Genomic_DNA"/>
</dbReference>
<proteinExistence type="predicted"/>
<name>A0A8H7CTS4_9AGAR</name>
<keyword evidence="3" id="KW-1185">Reference proteome</keyword>
<dbReference type="Proteomes" id="UP000620124">
    <property type="component" value="Unassembled WGS sequence"/>
</dbReference>
<organism evidence="2 3">
    <name type="scientific">Mycena venus</name>
    <dbReference type="NCBI Taxonomy" id="2733690"/>
    <lineage>
        <taxon>Eukaryota</taxon>
        <taxon>Fungi</taxon>
        <taxon>Dikarya</taxon>
        <taxon>Basidiomycota</taxon>
        <taxon>Agaricomycotina</taxon>
        <taxon>Agaricomycetes</taxon>
        <taxon>Agaricomycetidae</taxon>
        <taxon>Agaricales</taxon>
        <taxon>Marasmiineae</taxon>
        <taxon>Mycenaceae</taxon>
        <taxon>Mycena</taxon>
    </lineage>
</organism>
<feature type="region of interest" description="Disordered" evidence="1">
    <location>
        <begin position="161"/>
        <end position="184"/>
    </location>
</feature>
<evidence type="ECO:0000313" key="3">
    <source>
        <dbReference type="Proteomes" id="UP000620124"/>
    </source>
</evidence>
<accession>A0A8H7CTS4</accession>